<evidence type="ECO:0000313" key="4">
    <source>
        <dbReference type="Proteomes" id="UP000078272"/>
    </source>
</evidence>
<evidence type="ECO:0000313" key="3">
    <source>
        <dbReference type="EMBL" id="KTQ82339.1"/>
    </source>
</evidence>
<evidence type="ECO:0000256" key="1">
    <source>
        <dbReference type="SAM" id="MobiDB-lite"/>
    </source>
</evidence>
<feature type="region of interest" description="Disordered" evidence="1">
    <location>
        <begin position="187"/>
        <end position="244"/>
    </location>
</feature>
<dbReference type="AlphaFoldDB" id="A0A175QZW2"/>
<sequence length="285" mass="30254">MRLQHLLFSMALAVSAAPSAMAGQAVGSVGSVSDGVELARYPRLHDPHGGYGSYSGRRHHGSVSRLEDGGWPGSEGAPYGTSGTGGGSISVIQINRALDEKQIAPSFHTLPGAHAPKIIDVETARLDRRPYGPDGLDIVYSGTTKIIRISPDFRRASPEKDDVQLGRAPGSVEFAKLSPAEQAVTVYPDPDVPVDKPEPARPQAQMPDAMRVPVPTPAPEGGRVAQRAAPTATPATPAKASSGFEPWTEDWLRDCVSRYPNFDASLGTYTDETGRRRFCTGDAAN</sequence>
<keyword evidence="2" id="KW-0732">Signal</keyword>
<dbReference type="EMBL" id="LDPZ01000081">
    <property type="protein sequence ID" value="KTQ82339.1"/>
    <property type="molecule type" value="Genomic_DNA"/>
</dbReference>
<comment type="caution">
    <text evidence="3">The sequence shown here is derived from an EMBL/GenBank/DDBJ whole genome shotgun (WGS) entry which is preliminary data.</text>
</comment>
<gene>
    <name evidence="3" type="ORF">NS226_22360</name>
</gene>
<reference evidence="3 4" key="1">
    <citation type="journal article" date="2016" name="Front. Microbiol.">
        <title>Genomic Resource of Rice Seed Associated Bacteria.</title>
        <authorList>
            <person name="Midha S."/>
            <person name="Bansal K."/>
            <person name="Sharma S."/>
            <person name="Kumar N."/>
            <person name="Patil P.P."/>
            <person name="Chaudhry V."/>
            <person name="Patil P.B."/>
        </authorList>
    </citation>
    <scope>NUCLEOTIDE SEQUENCE [LARGE SCALE GENOMIC DNA]</scope>
    <source>
        <strain evidence="3 4">NS226</strain>
    </source>
</reference>
<feature type="region of interest" description="Disordered" evidence="1">
    <location>
        <begin position="47"/>
        <end position="85"/>
    </location>
</feature>
<name>A0A175QZW2_9HYPH</name>
<evidence type="ECO:0000256" key="2">
    <source>
        <dbReference type="SAM" id="SignalP"/>
    </source>
</evidence>
<organism evidence="3 4">
    <name type="scientific">Aureimonas ureilytica</name>
    <dbReference type="NCBI Taxonomy" id="401562"/>
    <lineage>
        <taxon>Bacteria</taxon>
        <taxon>Pseudomonadati</taxon>
        <taxon>Pseudomonadota</taxon>
        <taxon>Alphaproteobacteria</taxon>
        <taxon>Hyphomicrobiales</taxon>
        <taxon>Aurantimonadaceae</taxon>
        <taxon>Aureimonas</taxon>
    </lineage>
</organism>
<accession>A0A175QZW2</accession>
<dbReference type="Proteomes" id="UP000078272">
    <property type="component" value="Unassembled WGS sequence"/>
</dbReference>
<dbReference type="OrthoDB" id="7906913at2"/>
<evidence type="ECO:0008006" key="5">
    <source>
        <dbReference type="Google" id="ProtNLM"/>
    </source>
</evidence>
<protein>
    <recommendedName>
        <fullName evidence="5">Lectin-like protein BA14k</fullName>
    </recommendedName>
</protein>
<dbReference type="PATRIC" id="fig|401562.3.peg.4975"/>
<feature type="chain" id="PRO_5008041612" description="Lectin-like protein BA14k" evidence="2">
    <location>
        <begin position="23"/>
        <end position="285"/>
    </location>
</feature>
<feature type="compositionally biased region" description="Low complexity" evidence="1">
    <location>
        <begin position="228"/>
        <end position="238"/>
    </location>
</feature>
<proteinExistence type="predicted"/>
<feature type="signal peptide" evidence="2">
    <location>
        <begin position="1"/>
        <end position="22"/>
    </location>
</feature>
<dbReference type="RefSeq" id="WP_058636830.1">
    <property type="nucleotide sequence ID" value="NZ_LDPZ01000081.1"/>
</dbReference>